<evidence type="ECO:0000313" key="1">
    <source>
        <dbReference type="EMBL" id="UOD50703.1"/>
    </source>
</evidence>
<proteinExistence type="predicted"/>
<reference evidence="1 2" key="1">
    <citation type="submission" date="2020-11" db="EMBL/GenBank/DDBJ databases">
        <title>Algicoccus daihaiensis sp.nov., isolated from Daihai Lake in Inner Mongolia.</title>
        <authorList>
            <person name="Kai J."/>
        </authorList>
    </citation>
    <scope>NUCLEOTIDE SEQUENCE [LARGE SCALE GENOMIC DNA]</scope>
    <source>
        <strain evidence="2">f23</strain>
    </source>
</reference>
<gene>
    <name evidence="1" type="ORF">DHf2319_01855</name>
</gene>
<dbReference type="EMBL" id="CP063982">
    <property type="protein sequence ID" value="UOD50703.1"/>
    <property type="molecule type" value="Genomic_DNA"/>
</dbReference>
<sequence length="207" mass="24269">MNEMLEQSRIKSKQYLLKALETDFIRNKIQNDFLTLKNRYNFHLFHLTVTWIKTPIPGDVSSLNNDFLRFYTRNLVPGLIQERRINSKNRICQPIAVSFIEDGDPQNKNLMHPGNCSSLHHHCLIAARGKSDARLLSLSGINTLKPYFMSKQKNPCNAYQFICTTDLKEISNPDVQLRYASKNLWQFRVETMLKFNYPIDYEKLNTH</sequence>
<keyword evidence="2" id="KW-1185">Reference proteome</keyword>
<name>A0ABY4AL76_9BURK</name>
<dbReference type="Proteomes" id="UP000831607">
    <property type="component" value="Chromosome"/>
</dbReference>
<dbReference type="RefSeq" id="WP_243479112.1">
    <property type="nucleotide sequence ID" value="NZ_CP063982.1"/>
</dbReference>
<accession>A0ABY4AL76</accession>
<protein>
    <submittedName>
        <fullName evidence="1">Uncharacterized protein</fullName>
    </submittedName>
</protein>
<organism evidence="1 2">
    <name type="scientific">Orrella daihaiensis</name>
    <dbReference type="NCBI Taxonomy" id="2782176"/>
    <lineage>
        <taxon>Bacteria</taxon>
        <taxon>Pseudomonadati</taxon>
        <taxon>Pseudomonadota</taxon>
        <taxon>Betaproteobacteria</taxon>
        <taxon>Burkholderiales</taxon>
        <taxon>Alcaligenaceae</taxon>
        <taxon>Orrella</taxon>
    </lineage>
</organism>
<evidence type="ECO:0000313" key="2">
    <source>
        <dbReference type="Proteomes" id="UP000831607"/>
    </source>
</evidence>